<name>A0A1G2DE45_9BACT</name>
<protein>
    <submittedName>
        <fullName evidence="1">Uncharacterized protein</fullName>
    </submittedName>
</protein>
<dbReference type="STRING" id="1798665.A2942_02005"/>
<dbReference type="EMBL" id="MHLP01000031">
    <property type="protein sequence ID" value="OGZ11917.1"/>
    <property type="molecule type" value="Genomic_DNA"/>
</dbReference>
<accession>A0A1G2DE45</accession>
<organism evidence="1 2">
    <name type="scientific">Candidatus Lloydbacteria bacterium RIFCSPLOWO2_01_FULL_50_20</name>
    <dbReference type="NCBI Taxonomy" id="1798665"/>
    <lineage>
        <taxon>Bacteria</taxon>
        <taxon>Candidatus Lloydiibacteriota</taxon>
    </lineage>
</organism>
<evidence type="ECO:0000313" key="1">
    <source>
        <dbReference type="EMBL" id="OGZ11917.1"/>
    </source>
</evidence>
<proteinExistence type="predicted"/>
<dbReference type="Proteomes" id="UP000178534">
    <property type="component" value="Unassembled WGS sequence"/>
</dbReference>
<evidence type="ECO:0000313" key="2">
    <source>
        <dbReference type="Proteomes" id="UP000178534"/>
    </source>
</evidence>
<gene>
    <name evidence="1" type="ORF">A2942_02005</name>
</gene>
<comment type="caution">
    <text evidence="1">The sequence shown here is derived from an EMBL/GenBank/DDBJ whole genome shotgun (WGS) entry which is preliminary data.</text>
</comment>
<reference evidence="1 2" key="1">
    <citation type="journal article" date="2016" name="Nat. Commun.">
        <title>Thousands of microbial genomes shed light on interconnected biogeochemical processes in an aquifer system.</title>
        <authorList>
            <person name="Anantharaman K."/>
            <person name="Brown C.T."/>
            <person name="Hug L.A."/>
            <person name="Sharon I."/>
            <person name="Castelle C.J."/>
            <person name="Probst A.J."/>
            <person name="Thomas B.C."/>
            <person name="Singh A."/>
            <person name="Wilkins M.J."/>
            <person name="Karaoz U."/>
            <person name="Brodie E.L."/>
            <person name="Williams K.H."/>
            <person name="Hubbard S.S."/>
            <person name="Banfield J.F."/>
        </authorList>
    </citation>
    <scope>NUCLEOTIDE SEQUENCE [LARGE SCALE GENOMIC DNA]</scope>
</reference>
<sequence>MYKGFVLSESLKDPTVLNNFEKIYVKVENHPEYEGEPKIWHDFKLKVDNKDIVSTANLFAEQMKDTWYGHFWNNLEVYVVLPAKVFKIPREQKWQSTEYQA</sequence>
<dbReference type="AlphaFoldDB" id="A0A1G2DE45"/>